<dbReference type="EMBL" id="CAADRA010005145">
    <property type="protein sequence ID" value="VFT85933.1"/>
    <property type="molecule type" value="Genomic_DNA"/>
</dbReference>
<protein>
    <submittedName>
        <fullName evidence="2">Aste57867_9049 protein</fullName>
    </submittedName>
</protein>
<sequence length="449" mass="49486">MYVYSVAWRRFCGCPRSLLQLAAFHGHVSIWCILHEMKYFMELGNGWAMAYAAVEVAATRGHVAFLDNFNIMKMDELLSSGGPVTRTPLLDAMCAGGHAAVVQSLLRGGILHTTDAMETAAANGHADVVKALHEHSSRVNRPAKCSIKAWHRATVREHYRVVEYLVDHNLVIPTETELEMAAAQGHLNIVKYLRESQCGTTLCVATTLHAAARVKHDAIVTYLDTRRLVSDDKSVHMNGTVGMLESNFGAARNIHSDSQWFAVRKIRSLTQNWGFGTCVTMTNFDASSALPHAAAHVLHTSPLVTLICSFQAETLEAIRTIKQWPSIDGLHGPLLVAPTLTTWPSREVGAVNLSMDELPSIMDTRRDVVKRLLARPDHFTAFRHAMTQNTHVRSLVAELAAFDGLPQMRTSTLPTSSGTHFLGSTPRVRRFKVVTPTETELEAAPPMAI</sequence>
<reference evidence="1" key="2">
    <citation type="submission" date="2019-06" db="EMBL/GenBank/DDBJ databases">
        <title>Genomics analysis of Aphanomyces spp. identifies a new class of oomycete effector associated with host adaptation.</title>
        <authorList>
            <person name="Gaulin E."/>
        </authorList>
    </citation>
    <scope>NUCLEOTIDE SEQUENCE</scope>
    <source>
        <strain evidence="1">CBS 578.67</strain>
    </source>
</reference>
<dbReference type="PANTHER" id="PTHR46586">
    <property type="entry name" value="ANKYRIN REPEAT-CONTAINING PROTEIN"/>
    <property type="match status" value="1"/>
</dbReference>
<dbReference type="InterPro" id="IPR052050">
    <property type="entry name" value="SecEffector_AnkRepeat"/>
</dbReference>
<gene>
    <name evidence="2" type="primary">Aste57867_9049</name>
    <name evidence="1" type="ORF">As57867_009013</name>
    <name evidence="2" type="ORF">ASTE57867_9049</name>
</gene>
<name>A0A485KLU8_9STRA</name>
<proteinExistence type="predicted"/>
<evidence type="ECO:0000313" key="3">
    <source>
        <dbReference type="Proteomes" id="UP000332933"/>
    </source>
</evidence>
<evidence type="ECO:0000313" key="1">
    <source>
        <dbReference type="EMBL" id="KAF0700424.1"/>
    </source>
</evidence>
<dbReference type="Pfam" id="PF12796">
    <property type="entry name" value="Ank_2"/>
    <property type="match status" value="1"/>
</dbReference>
<reference evidence="2 3" key="1">
    <citation type="submission" date="2019-03" db="EMBL/GenBank/DDBJ databases">
        <authorList>
            <person name="Gaulin E."/>
            <person name="Dumas B."/>
        </authorList>
    </citation>
    <scope>NUCLEOTIDE SEQUENCE [LARGE SCALE GENOMIC DNA]</scope>
    <source>
        <strain evidence="2">CBS 568.67</strain>
    </source>
</reference>
<accession>A0A485KLU8</accession>
<dbReference type="InterPro" id="IPR036770">
    <property type="entry name" value="Ankyrin_rpt-contain_sf"/>
</dbReference>
<keyword evidence="3" id="KW-1185">Reference proteome</keyword>
<dbReference type="AlphaFoldDB" id="A0A485KLU8"/>
<dbReference type="Gene3D" id="1.25.40.20">
    <property type="entry name" value="Ankyrin repeat-containing domain"/>
    <property type="match status" value="1"/>
</dbReference>
<dbReference type="InterPro" id="IPR002110">
    <property type="entry name" value="Ankyrin_rpt"/>
</dbReference>
<organism evidence="2 3">
    <name type="scientific">Aphanomyces stellatus</name>
    <dbReference type="NCBI Taxonomy" id="120398"/>
    <lineage>
        <taxon>Eukaryota</taxon>
        <taxon>Sar</taxon>
        <taxon>Stramenopiles</taxon>
        <taxon>Oomycota</taxon>
        <taxon>Saprolegniomycetes</taxon>
        <taxon>Saprolegniales</taxon>
        <taxon>Verrucalvaceae</taxon>
        <taxon>Aphanomyces</taxon>
    </lineage>
</organism>
<dbReference type="Proteomes" id="UP000332933">
    <property type="component" value="Unassembled WGS sequence"/>
</dbReference>
<dbReference type="SUPFAM" id="SSF48403">
    <property type="entry name" value="Ankyrin repeat"/>
    <property type="match status" value="1"/>
</dbReference>
<dbReference type="PANTHER" id="PTHR46586:SF3">
    <property type="entry name" value="ANKYRIN REPEAT-CONTAINING PROTEIN"/>
    <property type="match status" value="1"/>
</dbReference>
<evidence type="ECO:0000313" key="2">
    <source>
        <dbReference type="EMBL" id="VFT85933.1"/>
    </source>
</evidence>
<dbReference type="EMBL" id="VJMH01005124">
    <property type="protein sequence ID" value="KAF0700424.1"/>
    <property type="molecule type" value="Genomic_DNA"/>
</dbReference>